<protein>
    <recommendedName>
        <fullName evidence="5">Myb-like DNA-binding domain containing protein</fullName>
    </recommendedName>
</protein>
<evidence type="ECO:0008006" key="5">
    <source>
        <dbReference type="Google" id="ProtNLM"/>
    </source>
</evidence>
<dbReference type="InterPro" id="IPR001005">
    <property type="entry name" value="SANT/Myb"/>
</dbReference>
<dbReference type="Pfam" id="PF13921">
    <property type="entry name" value="Myb_DNA-bind_6"/>
    <property type="match status" value="1"/>
</dbReference>
<dbReference type="InterPro" id="IPR009057">
    <property type="entry name" value="Homeodomain-like_sf"/>
</dbReference>
<evidence type="ECO:0000259" key="2">
    <source>
        <dbReference type="PROSITE" id="PS51294"/>
    </source>
</evidence>
<evidence type="ECO:0000313" key="3">
    <source>
        <dbReference type="EMBL" id="KAK8837999.1"/>
    </source>
</evidence>
<sequence>MGRNWDPIEDDMLRELIAQYGKQWSLIASHMPNRSAIQVAARWEKCINPDLRKGPFSTEEDELLKQFVEEYGCHAWPKVTTVLPHRTAKQCRERWFNNLDPSVTKTPWTTDDDDLIFQNYLKFGPKWSTIAHFIPGRTDNSIKNRWNASISKRIITDAEGNKSLAPCKIRKYSKKNKMLEQGRPEALNIKSFSNQTTNTNSSSDIPLFTEANIVFPLDSKDSSDSKSESSIGGNSPSISQKSVLISPFAMNTPVSFEGVDLFNGQELPFSPLGPLNFVTSPDFPSPRGSFKFNLQSPLFSPTCGFNTCGDL</sequence>
<dbReference type="SUPFAM" id="SSF46689">
    <property type="entry name" value="Homeodomain-like"/>
    <property type="match status" value="2"/>
</dbReference>
<dbReference type="CDD" id="cd00167">
    <property type="entry name" value="SANT"/>
    <property type="match status" value="3"/>
</dbReference>
<feature type="domain" description="Myb-like" evidence="1">
    <location>
        <begin position="1"/>
        <end position="47"/>
    </location>
</feature>
<dbReference type="PANTHER" id="PTHR45614:SF25">
    <property type="entry name" value="MYB PROTEIN"/>
    <property type="match status" value="1"/>
</dbReference>
<dbReference type="PROSITE" id="PS51294">
    <property type="entry name" value="HTH_MYB"/>
    <property type="match status" value="3"/>
</dbReference>
<evidence type="ECO:0000313" key="4">
    <source>
        <dbReference type="Proteomes" id="UP001470230"/>
    </source>
</evidence>
<organism evidence="3 4">
    <name type="scientific">Tritrichomonas musculus</name>
    <dbReference type="NCBI Taxonomy" id="1915356"/>
    <lineage>
        <taxon>Eukaryota</taxon>
        <taxon>Metamonada</taxon>
        <taxon>Parabasalia</taxon>
        <taxon>Tritrichomonadida</taxon>
        <taxon>Tritrichomonadidae</taxon>
        <taxon>Tritrichomonas</taxon>
    </lineage>
</organism>
<feature type="domain" description="HTH myb-type" evidence="2">
    <location>
        <begin position="1"/>
        <end position="47"/>
    </location>
</feature>
<feature type="domain" description="Myb-like" evidence="1">
    <location>
        <begin position="100"/>
        <end position="150"/>
    </location>
</feature>
<comment type="caution">
    <text evidence="3">The sequence shown here is derived from an EMBL/GenBank/DDBJ whole genome shotgun (WGS) entry which is preliminary data.</text>
</comment>
<dbReference type="PANTHER" id="PTHR45614">
    <property type="entry name" value="MYB PROTEIN-RELATED"/>
    <property type="match status" value="1"/>
</dbReference>
<dbReference type="PROSITE" id="PS50090">
    <property type="entry name" value="MYB_LIKE"/>
    <property type="match status" value="3"/>
</dbReference>
<feature type="domain" description="HTH myb-type" evidence="2">
    <location>
        <begin position="105"/>
        <end position="154"/>
    </location>
</feature>
<dbReference type="EMBL" id="JAPFFF010000057">
    <property type="protein sequence ID" value="KAK8837999.1"/>
    <property type="molecule type" value="Genomic_DNA"/>
</dbReference>
<name>A0ABR2GVP2_9EUKA</name>
<evidence type="ECO:0000259" key="1">
    <source>
        <dbReference type="PROSITE" id="PS50090"/>
    </source>
</evidence>
<dbReference type="Gene3D" id="1.10.10.60">
    <property type="entry name" value="Homeodomain-like"/>
    <property type="match status" value="3"/>
</dbReference>
<feature type="domain" description="Myb-like" evidence="1">
    <location>
        <begin position="48"/>
        <end position="99"/>
    </location>
</feature>
<dbReference type="Pfam" id="PF00249">
    <property type="entry name" value="Myb_DNA-binding"/>
    <property type="match status" value="1"/>
</dbReference>
<proteinExistence type="predicted"/>
<dbReference type="InterPro" id="IPR017930">
    <property type="entry name" value="Myb_dom"/>
</dbReference>
<gene>
    <name evidence="3" type="ORF">M9Y10_035944</name>
</gene>
<dbReference type="InterPro" id="IPR050560">
    <property type="entry name" value="MYB_TF"/>
</dbReference>
<feature type="domain" description="HTH myb-type" evidence="2">
    <location>
        <begin position="48"/>
        <end position="103"/>
    </location>
</feature>
<keyword evidence="4" id="KW-1185">Reference proteome</keyword>
<dbReference type="Proteomes" id="UP001470230">
    <property type="component" value="Unassembled WGS sequence"/>
</dbReference>
<dbReference type="SMART" id="SM00717">
    <property type="entry name" value="SANT"/>
    <property type="match status" value="3"/>
</dbReference>
<reference evidence="3 4" key="1">
    <citation type="submission" date="2024-04" db="EMBL/GenBank/DDBJ databases">
        <title>Tritrichomonas musculus Genome.</title>
        <authorList>
            <person name="Alves-Ferreira E."/>
            <person name="Grigg M."/>
            <person name="Lorenzi H."/>
            <person name="Galac M."/>
        </authorList>
    </citation>
    <scope>NUCLEOTIDE SEQUENCE [LARGE SCALE GENOMIC DNA]</scope>
    <source>
        <strain evidence="3 4">EAF2021</strain>
    </source>
</reference>
<accession>A0ABR2GVP2</accession>